<gene>
    <name evidence="4" type="ORF">BJ508DRAFT_411956</name>
</gene>
<dbReference type="Pfam" id="PF00795">
    <property type="entry name" value="CN_hydrolase"/>
    <property type="match status" value="1"/>
</dbReference>
<proteinExistence type="inferred from homology"/>
<dbReference type="PANTHER" id="PTHR23088:SF30">
    <property type="entry name" value="OMEGA-AMIDASE NIT2"/>
    <property type="match status" value="1"/>
</dbReference>
<dbReference type="Proteomes" id="UP000275078">
    <property type="component" value="Unassembled WGS sequence"/>
</dbReference>
<dbReference type="EMBL" id="ML119653">
    <property type="protein sequence ID" value="RPA85557.1"/>
    <property type="molecule type" value="Genomic_DNA"/>
</dbReference>
<keyword evidence="5" id="KW-1185">Reference proteome</keyword>
<dbReference type="Gene3D" id="3.60.110.10">
    <property type="entry name" value="Carbon-nitrogen hydrolase"/>
    <property type="match status" value="1"/>
</dbReference>
<dbReference type="InterPro" id="IPR003010">
    <property type="entry name" value="C-N_Hydrolase"/>
</dbReference>
<protein>
    <submittedName>
        <fullName evidence="4">Nitrilase family protein-like protein</fullName>
    </submittedName>
</protein>
<evidence type="ECO:0000256" key="2">
    <source>
        <dbReference type="ARBA" id="ARBA00022801"/>
    </source>
</evidence>
<organism evidence="4 5">
    <name type="scientific">Ascobolus immersus RN42</name>
    <dbReference type="NCBI Taxonomy" id="1160509"/>
    <lineage>
        <taxon>Eukaryota</taxon>
        <taxon>Fungi</taxon>
        <taxon>Dikarya</taxon>
        <taxon>Ascomycota</taxon>
        <taxon>Pezizomycotina</taxon>
        <taxon>Pezizomycetes</taxon>
        <taxon>Pezizales</taxon>
        <taxon>Ascobolaceae</taxon>
        <taxon>Ascobolus</taxon>
    </lineage>
</organism>
<evidence type="ECO:0000256" key="1">
    <source>
        <dbReference type="ARBA" id="ARBA00010613"/>
    </source>
</evidence>
<dbReference type="OrthoDB" id="10250282at2759"/>
<dbReference type="GO" id="GO:0050152">
    <property type="term" value="F:omega-amidase activity"/>
    <property type="evidence" value="ECO:0007669"/>
    <property type="project" value="TreeGrafter"/>
</dbReference>
<dbReference type="GO" id="GO:0006528">
    <property type="term" value="P:asparagine metabolic process"/>
    <property type="evidence" value="ECO:0007669"/>
    <property type="project" value="TreeGrafter"/>
</dbReference>
<dbReference type="GO" id="GO:0006107">
    <property type="term" value="P:oxaloacetate metabolic process"/>
    <property type="evidence" value="ECO:0007669"/>
    <property type="project" value="TreeGrafter"/>
</dbReference>
<name>A0A3N4IJF0_ASCIM</name>
<dbReference type="CDD" id="cd07572">
    <property type="entry name" value="nit"/>
    <property type="match status" value="1"/>
</dbReference>
<dbReference type="STRING" id="1160509.A0A3N4IJF0"/>
<dbReference type="PANTHER" id="PTHR23088">
    <property type="entry name" value="NITRILASE-RELATED"/>
    <property type="match status" value="1"/>
</dbReference>
<evidence type="ECO:0000259" key="3">
    <source>
        <dbReference type="PROSITE" id="PS50263"/>
    </source>
</evidence>
<keyword evidence="2" id="KW-0378">Hydrolase</keyword>
<dbReference type="InterPro" id="IPR036526">
    <property type="entry name" value="C-N_Hydrolase_sf"/>
</dbReference>
<dbReference type="InterPro" id="IPR045254">
    <property type="entry name" value="Nit1/2_C-N_Hydrolase"/>
</dbReference>
<evidence type="ECO:0000313" key="4">
    <source>
        <dbReference type="EMBL" id="RPA85557.1"/>
    </source>
</evidence>
<dbReference type="FunFam" id="3.60.110.10:FF:000002">
    <property type="entry name" value="Nitrilase family member 2"/>
    <property type="match status" value="1"/>
</dbReference>
<dbReference type="GO" id="GO:0005739">
    <property type="term" value="C:mitochondrion"/>
    <property type="evidence" value="ECO:0007669"/>
    <property type="project" value="TreeGrafter"/>
</dbReference>
<dbReference type="SUPFAM" id="SSF56317">
    <property type="entry name" value="Carbon-nitrogen hydrolase"/>
    <property type="match status" value="1"/>
</dbReference>
<evidence type="ECO:0000313" key="5">
    <source>
        <dbReference type="Proteomes" id="UP000275078"/>
    </source>
</evidence>
<sequence>MATATPLPLLKQDLKVGLVQMLPGSDKANNLVQARNKIRRAASMGAKLVVLPECFNSPYGTDHFPEYAEVLPEVNQEGESETFKALKDIATEHNIYLLGGSIPEREETSGKLYNTSLTFSPNGTLIGKHRKVHLFDISIPGKIHFQESLVLSPGKDITIIDLPEYGKIGVGICYDIRFPELAMISARKHGVFAMFYPGAFNLTTGPLHWELLARSRATDNQIFVGVVSPARSKPTDAGYKAYGHSMMVDPNGEILCEALEGEELLVQDLEAGRIEEVRQGIPVYSQRRWEVYPDVAGVGKEE</sequence>
<dbReference type="AlphaFoldDB" id="A0A3N4IJF0"/>
<dbReference type="PROSITE" id="PS50263">
    <property type="entry name" value="CN_HYDROLASE"/>
    <property type="match status" value="1"/>
</dbReference>
<feature type="domain" description="CN hydrolase" evidence="3">
    <location>
        <begin position="14"/>
        <end position="271"/>
    </location>
</feature>
<accession>A0A3N4IJF0</accession>
<comment type="similarity">
    <text evidence="1">Belongs to the carbon-nitrogen hydrolase superfamily. NIT1/NIT2 family.</text>
</comment>
<reference evidence="4 5" key="1">
    <citation type="journal article" date="2018" name="Nat. Ecol. Evol.">
        <title>Pezizomycetes genomes reveal the molecular basis of ectomycorrhizal truffle lifestyle.</title>
        <authorList>
            <person name="Murat C."/>
            <person name="Payen T."/>
            <person name="Noel B."/>
            <person name="Kuo A."/>
            <person name="Morin E."/>
            <person name="Chen J."/>
            <person name="Kohler A."/>
            <person name="Krizsan K."/>
            <person name="Balestrini R."/>
            <person name="Da Silva C."/>
            <person name="Montanini B."/>
            <person name="Hainaut M."/>
            <person name="Levati E."/>
            <person name="Barry K.W."/>
            <person name="Belfiori B."/>
            <person name="Cichocki N."/>
            <person name="Clum A."/>
            <person name="Dockter R.B."/>
            <person name="Fauchery L."/>
            <person name="Guy J."/>
            <person name="Iotti M."/>
            <person name="Le Tacon F."/>
            <person name="Lindquist E.A."/>
            <person name="Lipzen A."/>
            <person name="Malagnac F."/>
            <person name="Mello A."/>
            <person name="Molinier V."/>
            <person name="Miyauchi S."/>
            <person name="Poulain J."/>
            <person name="Riccioni C."/>
            <person name="Rubini A."/>
            <person name="Sitrit Y."/>
            <person name="Splivallo R."/>
            <person name="Traeger S."/>
            <person name="Wang M."/>
            <person name="Zifcakova L."/>
            <person name="Wipf D."/>
            <person name="Zambonelli A."/>
            <person name="Paolocci F."/>
            <person name="Nowrousian M."/>
            <person name="Ottonello S."/>
            <person name="Baldrian P."/>
            <person name="Spatafora J.W."/>
            <person name="Henrissat B."/>
            <person name="Nagy L.G."/>
            <person name="Aury J.M."/>
            <person name="Wincker P."/>
            <person name="Grigoriev I.V."/>
            <person name="Bonfante P."/>
            <person name="Martin F.M."/>
        </authorList>
    </citation>
    <scope>NUCLEOTIDE SEQUENCE [LARGE SCALE GENOMIC DNA]</scope>
    <source>
        <strain evidence="4 5">RN42</strain>
    </source>
</reference>
<dbReference type="GO" id="GO:0006541">
    <property type="term" value="P:glutamine metabolic process"/>
    <property type="evidence" value="ECO:0007669"/>
    <property type="project" value="TreeGrafter"/>
</dbReference>